<keyword evidence="1" id="KW-0812">Transmembrane</keyword>
<dbReference type="EMBL" id="KV417652">
    <property type="protein sequence ID" value="KZP12127.1"/>
    <property type="molecule type" value="Genomic_DNA"/>
</dbReference>
<dbReference type="InterPro" id="IPR045339">
    <property type="entry name" value="DUF6534"/>
</dbReference>
<feature type="transmembrane region" description="Helical" evidence="1">
    <location>
        <begin position="26"/>
        <end position="51"/>
    </location>
</feature>
<proteinExistence type="predicted"/>
<dbReference type="Proteomes" id="UP000076532">
    <property type="component" value="Unassembled WGS sequence"/>
</dbReference>
<dbReference type="PANTHER" id="PTHR40465">
    <property type="entry name" value="CHROMOSOME 1, WHOLE GENOME SHOTGUN SEQUENCE"/>
    <property type="match status" value="1"/>
</dbReference>
<dbReference type="STRING" id="436010.A0A166AZN8"/>
<evidence type="ECO:0000259" key="2">
    <source>
        <dbReference type="Pfam" id="PF20152"/>
    </source>
</evidence>
<dbReference type="PANTHER" id="PTHR40465:SF1">
    <property type="entry name" value="DUF6534 DOMAIN-CONTAINING PROTEIN"/>
    <property type="match status" value="1"/>
</dbReference>
<keyword evidence="1" id="KW-1133">Transmembrane helix</keyword>
<feature type="transmembrane region" description="Helical" evidence="1">
    <location>
        <begin position="63"/>
        <end position="87"/>
    </location>
</feature>
<dbReference type="AlphaFoldDB" id="A0A166AZN8"/>
<feature type="transmembrane region" description="Helical" evidence="1">
    <location>
        <begin position="199"/>
        <end position="223"/>
    </location>
</feature>
<feature type="domain" description="DUF6534" evidence="2">
    <location>
        <begin position="167"/>
        <end position="253"/>
    </location>
</feature>
<evidence type="ECO:0000313" key="3">
    <source>
        <dbReference type="EMBL" id="KZP12127.1"/>
    </source>
</evidence>
<evidence type="ECO:0000256" key="1">
    <source>
        <dbReference type="SAM" id="Phobius"/>
    </source>
</evidence>
<protein>
    <recommendedName>
        <fullName evidence="2">DUF6534 domain-containing protein</fullName>
    </recommendedName>
</protein>
<organism evidence="3 4">
    <name type="scientific">Athelia psychrophila</name>
    <dbReference type="NCBI Taxonomy" id="1759441"/>
    <lineage>
        <taxon>Eukaryota</taxon>
        <taxon>Fungi</taxon>
        <taxon>Dikarya</taxon>
        <taxon>Basidiomycota</taxon>
        <taxon>Agaricomycotina</taxon>
        <taxon>Agaricomycetes</taxon>
        <taxon>Agaricomycetidae</taxon>
        <taxon>Atheliales</taxon>
        <taxon>Atheliaceae</taxon>
        <taxon>Athelia</taxon>
    </lineage>
</organism>
<dbReference type="OrthoDB" id="2535105at2759"/>
<gene>
    <name evidence="3" type="ORF">FIBSPDRAFT_168865</name>
</gene>
<feature type="transmembrane region" description="Helical" evidence="1">
    <location>
        <begin position="158"/>
        <end position="178"/>
    </location>
</feature>
<name>A0A166AZN8_9AGAM</name>
<keyword evidence="1" id="KW-0472">Membrane</keyword>
<keyword evidence="4" id="KW-1185">Reference proteome</keyword>
<sequence length="273" mass="30842">MSTTSAGAQVFTYYRNFKEDRLRVKLFVGFLVTFDTLSSVLTAGWIYQLFIHSHGDVVVFETAGWLVASSDMMTALVQGAVQLFFAWRLHIIGSTLYPELTQPPSFAYAWRNYIVEKQHWLTGFICICSFATFCGGVGTSTAFLFVKEYSRFTHIVEPIGLAWAFSSMAADITITVAMTYHLRRAKGTFQRTERLLDRIIILTLQNGSLTTLLALFNVCLYFAVKQPSWISGTLVMPKLCSNSALSALNARRYLRPPANLVVELRERSLIELR</sequence>
<reference evidence="3 4" key="1">
    <citation type="journal article" date="2016" name="Mol. Biol. Evol.">
        <title>Comparative Genomics of Early-Diverging Mushroom-Forming Fungi Provides Insights into the Origins of Lignocellulose Decay Capabilities.</title>
        <authorList>
            <person name="Nagy L.G."/>
            <person name="Riley R."/>
            <person name="Tritt A."/>
            <person name="Adam C."/>
            <person name="Daum C."/>
            <person name="Floudas D."/>
            <person name="Sun H."/>
            <person name="Yadav J.S."/>
            <person name="Pangilinan J."/>
            <person name="Larsson K.H."/>
            <person name="Matsuura K."/>
            <person name="Barry K."/>
            <person name="Labutti K."/>
            <person name="Kuo R."/>
            <person name="Ohm R.A."/>
            <person name="Bhattacharya S.S."/>
            <person name="Shirouzu T."/>
            <person name="Yoshinaga Y."/>
            <person name="Martin F.M."/>
            <person name="Grigoriev I.V."/>
            <person name="Hibbett D.S."/>
        </authorList>
    </citation>
    <scope>NUCLEOTIDE SEQUENCE [LARGE SCALE GENOMIC DNA]</scope>
    <source>
        <strain evidence="3 4">CBS 109695</strain>
    </source>
</reference>
<accession>A0A166AZN8</accession>
<feature type="transmembrane region" description="Helical" evidence="1">
    <location>
        <begin position="120"/>
        <end position="146"/>
    </location>
</feature>
<evidence type="ECO:0000313" key="4">
    <source>
        <dbReference type="Proteomes" id="UP000076532"/>
    </source>
</evidence>
<dbReference type="Pfam" id="PF20152">
    <property type="entry name" value="DUF6534"/>
    <property type="match status" value="1"/>
</dbReference>